<accession>A0A7R9QYL2</accession>
<proteinExistence type="predicted"/>
<dbReference type="SUPFAM" id="SSF54768">
    <property type="entry name" value="dsRNA-binding domain-like"/>
    <property type="match status" value="2"/>
</dbReference>
<dbReference type="SMART" id="SM00358">
    <property type="entry name" value="DSRM"/>
    <property type="match status" value="1"/>
</dbReference>
<dbReference type="OrthoDB" id="6424779at2759"/>
<evidence type="ECO:0000313" key="4">
    <source>
        <dbReference type="Proteomes" id="UP000728032"/>
    </source>
</evidence>
<evidence type="ECO:0000313" key="3">
    <source>
        <dbReference type="EMBL" id="CAD7662007.1"/>
    </source>
</evidence>
<keyword evidence="1" id="KW-0694">RNA-binding</keyword>
<protein>
    <recommendedName>
        <fullName evidence="2">DRBM domain-containing protein</fullName>
    </recommendedName>
</protein>
<reference evidence="3" key="1">
    <citation type="submission" date="2020-11" db="EMBL/GenBank/DDBJ databases">
        <authorList>
            <person name="Tran Van P."/>
        </authorList>
    </citation>
    <scope>NUCLEOTIDE SEQUENCE</scope>
</reference>
<evidence type="ECO:0000259" key="2">
    <source>
        <dbReference type="PROSITE" id="PS50137"/>
    </source>
</evidence>
<sequence>MGDQTKAFLYAWLGKSRVTPDYQFTQTGANARIRFRCELRAEGFAYVAMGNSTNKKDAAVNAARDFLMYLVREKRLPESELPFNNQSPAMANPLGRDMTSASGDPNTPMPPIDAFINAYRGGAPPPCPPNVNVSKGFMSYPEGPKQEYIDRIAQKRKFEEAEELDVNSGIHGNWTLDNAKQKLNEYM</sequence>
<dbReference type="Proteomes" id="UP000728032">
    <property type="component" value="Unassembled WGS sequence"/>
</dbReference>
<dbReference type="InterPro" id="IPR044445">
    <property type="entry name" value="DHX9_DSRM_1"/>
</dbReference>
<gene>
    <name evidence="3" type="ORF">ONB1V03_LOCUS18567</name>
</gene>
<dbReference type="EMBL" id="CAJPVJ010025913">
    <property type="protein sequence ID" value="CAG2179143.1"/>
    <property type="molecule type" value="Genomic_DNA"/>
</dbReference>
<feature type="non-terminal residue" evidence="3">
    <location>
        <position position="1"/>
    </location>
</feature>
<organism evidence="3">
    <name type="scientific">Oppiella nova</name>
    <dbReference type="NCBI Taxonomy" id="334625"/>
    <lineage>
        <taxon>Eukaryota</taxon>
        <taxon>Metazoa</taxon>
        <taxon>Ecdysozoa</taxon>
        <taxon>Arthropoda</taxon>
        <taxon>Chelicerata</taxon>
        <taxon>Arachnida</taxon>
        <taxon>Acari</taxon>
        <taxon>Acariformes</taxon>
        <taxon>Sarcoptiformes</taxon>
        <taxon>Oribatida</taxon>
        <taxon>Brachypylina</taxon>
        <taxon>Oppioidea</taxon>
        <taxon>Oppiidae</taxon>
        <taxon>Oppiella</taxon>
    </lineage>
</organism>
<dbReference type="EMBL" id="OC940738">
    <property type="protein sequence ID" value="CAD7662007.1"/>
    <property type="molecule type" value="Genomic_DNA"/>
</dbReference>
<dbReference type="Gene3D" id="3.30.160.20">
    <property type="match status" value="1"/>
</dbReference>
<evidence type="ECO:0000256" key="1">
    <source>
        <dbReference type="PROSITE-ProRule" id="PRU00266"/>
    </source>
</evidence>
<dbReference type="GO" id="GO:0003725">
    <property type="term" value="F:double-stranded RNA binding"/>
    <property type="evidence" value="ECO:0007669"/>
    <property type="project" value="InterPro"/>
</dbReference>
<name>A0A7R9QYL2_9ACAR</name>
<dbReference type="Pfam" id="PF00035">
    <property type="entry name" value="dsrm"/>
    <property type="match status" value="1"/>
</dbReference>
<dbReference type="FunFam" id="3.30.160.20:FF:000026">
    <property type="entry name" value="ATP-dependent RNA helicase A"/>
    <property type="match status" value="1"/>
</dbReference>
<dbReference type="PROSITE" id="PS50137">
    <property type="entry name" value="DS_RBD"/>
    <property type="match status" value="1"/>
</dbReference>
<keyword evidence="4" id="KW-1185">Reference proteome</keyword>
<dbReference type="CDD" id="cd19854">
    <property type="entry name" value="DSRM_DHX9_rpt1"/>
    <property type="match status" value="1"/>
</dbReference>
<dbReference type="InterPro" id="IPR014720">
    <property type="entry name" value="dsRBD_dom"/>
</dbReference>
<feature type="domain" description="DRBM" evidence="2">
    <location>
        <begin position="4"/>
        <end position="72"/>
    </location>
</feature>
<dbReference type="AlphaFoldDB" id="A0A7R9QYL2"/>